<organism evidence="1 2">
    <name type="scientific">Nelumbo nucifera</name>
    <name type="common">Sacred lotus</name>
    <dbReference type="NCBI Taxonomy" id="4432"/>
    <lineage>
        <taxon>Eukaryota</taxon>
        <taxon>Viridiplantae</taxon>
        <taxon>Streptophyta</taxon>
        <taxon>Embryophyta</taxon>
        <taxon>Tracheophyta</taxon>
        <taxon>Spermatophyta</taxon>
        <taxon>Magnoliopsida</taxon>
        <taxon>Proteales</taxon>
        <taxon>Nelumbonaceae</taxon>
        <taxon>Nelumbo</taxon>
    </lineage>
</organism>
<reference evidence="1 2" key="1">
    <citation type="journal article" date="2020" name="Mol. Biol. Evol.">
        <title>Distinct Expression and Methylation Patterns for Genes with Different Fates following a Single Whole-Genome Duplication in Flowering Plants.</title>
        <authorList>
            <person name="Shi T."/>
            <person name="Rahmani R.S."/>
            <person name="Gugger P.F."/>
            <person name="Wang M."/>
            <person name="Li H."/>
            <person name="Zhang Y."/>
            <person name="Li Z."/>
            <person name="Wang Q."/>
            <person name="Van de Peer Y."/>
            <person name="Marchal K."/>
            <person name="Chen J."/>
        </authorList>
    </citation>
    <scope>NUCLEOTIDE SEQUENCE [LARGE SCALE GENOMIC DNA]</scope>
    <source>
        <tissue evidence="1">Leaf</tissue>
    </source>
</reference>
<comment type="caution">
    <text evidence="1">The sequence shown here is derived from an EMBL/GenBank/DDBJ whole genome shotgun (WGS) entry which is preliminary data.</text>
</comment>
<dbReference type="InterPro" id="IPR050747">
    <property type="entry name" value="Mitochondrial_chaperone_BCS1"/>
</dbReference>
<dbReference type="EMBL" id="DUZY01000008">
    <property type="protein sequence ID" value="DAD48518.1"/>
    <property type="molecule type" value="Genomic_DNA"/>
</dbReference>
<accession>A0A823A367</accession>
<keyword evidence="2" id="KW-1185">Reference proteome</keyword>
<dbReference type="PANTHER" id="PTHR23070">
    <property type="entry name" value="BCS1 AAA-TYPE ATPASE"/>
    <property type="match status" value="1"/>
</dbReference>
<evidence type="ECO:0000313" key="1">
    <source>
        <dbReference type="EMBL" id="DAD48518.1"/>
    </source>
</evidence>
<evidence type="ECO:0000313" key="2">
    <source>
        <dbReference type="Proteomes" id="UP000607653"/>
    </source>
</evidence>
<dbReference type="Proteomes" id="UP000607653">
    <property type="component" value="Unassembled WGS sequence"/>
</dbReference>
<dbReference type="AlphaFoldDB" id="A0A823A367"/>
<protein>
    <submittedName>
        <fullName evidence="1">Uncharacterized protein</fullName>
    </submittedName>
</protein>
<gene>
    <name evidence="1" type="ORF">HUJ06_018455</name>
</gene>
<sequence length="170" mass="20177">MDDNEEVTNEFNEVKLWWSSNNRSTATQNFSFYYPLAASERLFYKLTFHGCHRDLITLSYLNHILDHDKAVCFQNRQHKLLTKNPNSNWHGYKRTVWSDVVFKHPVTFNTQAMNPVKKEEIINDLLAFSRGRGEEKDPLPKHAKEEAKEKDNSYALWASEFHRWTVVCPW</sequence>
<name>A0A823A367_NELNU</name>
<proteinExistence type="predicted"/>